<evidence type="ECO:0000313" key="2">
    <source>
        <dbReference type="EMBL" id="AEK48308.1"/>
    </source>
</evidence>
<protein>
    <submittedName>
        <fullName evidence="2">Orf847</fullName>
    </submittedName>
</protein>
<accession>G5CES1</accession>
<dbReference type="Pfam" id="PF00961">
    <property type="entry name" value="LAGLIDADG_1"/>
    <property type="match status" value="2"/>
</dbReference>
<dbReference type="PANTHER" id="PTHR36181:SF4">
    <property type="entry name" value="LAGLIDADG ENDONUCLEASE"/>
    <property type="match status" value="1"/>
</dbReference>
<organism evidence="2">
    <name type="scientific">Peltigera malacea</name>
    <dbReference type="NCBI Taxonomy" id="52884"/>
    <lineage>
        <taxon>Eukaryota</taxon>
        <taxon>Fungi</taxon>
        <taxon>Dikarya</taxon>
        <taxon>Ascomycota</taxon>
        <taxon>Pezizomycotina</taxon>
        <taxon>Lecanoromycetes</taxon>
        <taxon>OSLEUM clade</taxon>
        <taxon>Lecanoromycetidae</taxon>
        <taxon>Peltigerales</taxon>
        <taxon>Peltigerineae</taxon>
        <taxon>Peltigeraceae</taxon>
        <taxon>Peltigera</taxon>
    </lineage>
</organism>
<dbReference type="EMBL" id="JN088164">
    <property type="protein sequence ID" value="AEK48308.1"/>
    <property type="molecule type" value="Genomic_DNA"/>
</dbReference>
<name>G5CES1_9LECA</name>
<dbReference type="InterPro" id="IPR027434">
    <property type="entry name" value="Homing_endonucl"/>
</dbReference>
<dbReference type="GO" id="GO:0005739">
    <property type="term" value="C:mitochondrion"/>
    <property type="evidence" value="ECO:0007669"/>
    <property type="project" value="UniProtKB-ARBA"/>
</dbReference>
<feature type="domain" description="Homing endonuclease LAGLIDADG" evidence="1">
    <location>
        <begin position="38"/>
        <end position="124"/>
    </location>
</feature>
<dbReference type="PANTHER" id="PTHR36181">
    <property type="entry name" value="INTRON-ENCODED ENDONUCLEASE AI3-RELATED"/>
    <property type="match status" value="1"/>
</dbReference>
<reference evidence="2" key="1">
    <citation type="journal article" date="2012" name="Fungal Biol.">
        <title>Mitochondrial genomes from the lichenized fungi Peltigera membranacea and Peltigera malacea: Features and phylogeny.</title>
        <authorList>
            <person name="Xavier B.B."/>
            <person name="Miao V.P."/>
            <person name="Jonsson Z.O."/>
            <person name="Andresson O.S."/>
        </authorList>
    </citation>
    <scope>NUCLEOTIDE SEQUENCE</scope>
    <source>
        <strain evidence="2">DB3992</strain>
    </source>
</reference>
<dbReference type="RefSeq" id="YP_005351180.1">
    <property type="nucleotide sequence ID" value="NC_016955.1"/>
</dbReference>
<dbReference type="GO" id="GO:0004519">
    <property type="term" value="F:endonuclease activity"/>
    <property type="evidence" value="ECO:0007669"/>
    <property type="project" value="InterPro"/>
</dbReference>
<dbReference type="InterPro" id="IPR051289">
    <property type="entry name" value="LAGLIDADG_Endonuclease"/>
</dbReference>
<gene>
    <name evidence="2" type="primary">cox1</name>
</gene>
<geneLocation type="mitochondrion" evidence="2"/>
<dbReference type="InterPro" id="IPR004860">
    <property type="entry name" value="LAGLIDADG_dom"/>
</dbReference>
<evidence type="ECO:0000259" key="1">
    <source>
        <dbReference type="Pfam" id="PF00961"/>
    </source>
</evidence>
<keyword evidence="2" id="KW-0496">Mitochondrion</keyword>
<dbReference type="SUPFAM" id="SSF55608">
    <property type="entry name" value="Homing endonucleases"/>
    <property type="match status" value="2"/>
</dbReference>
<sequence>MKFSYLNNNFDFSIFYIKHKAYLPNKSYPSNKFLTWFIGFTEGEGSFIVNNRGDLAFVITQSTSDIKVLQFIQETLGFGKVIAQSVNTSRYVTQSKREIDILISILNGNIVLPSRQEKFNNFIKGFNSWVTKGKIRLDTVVTKNMFILPSLDNSWLAGFTDGVGCFTCSIGEKKGYSFNFNIAQKGEINVKILEHICLLFKGGIVSKHAVENVYEYRIGGVKNCQKVFPYFDKFTLYTKKSMSYILWKQIYNDLGDKCHLDKSKRLEMIENARMINKSNIL</sequence>
<feature type="domain" description="Homing endonuclease LAGLIDADG" evidence="1">
    <location>
        <begin position="156"/>
        <end position="251"/>
    </location>
</feature>
<dbReference type="AlphaFoldDB" id="G5CES1"/>
<dbReference type="Gene3D" id="3.10.28.10">
    <property type="entry name" value="Homing endonucleases"/>
    <property type="match status" value="2"/>
</dbReference>
<dbReference type="GeneID" id="11816582"/>
<proteinExistence type="predicted"/>